<dbReference type="GO" id="GO:0003847">
    <property type="term" value="F:1-alkyl-2-acetylglycerophosphocholine esterase activity"/>
    <property type="evidence" value="ECO:0007669"/>
    <property type="project" value="TreeGrafter"/>
</dbReference>
<keyword evidence="3" id="KW-0443">Lipid metabolism</keyword>
<dbReference type="PANTHER" id="PTHR10272:SF0">
    <property type="entry name" value="PLATELET-ACTIVATING FACTOR ACETYLHYDROLASE"/>
    <property type="match status" value="1"/>
</dbReference>
<dbReference type="Gene3D" id="3.40.50.1820">
    <property type="entry name" value="alpha/beta hydrolase"/>
    <property type="match status" value="1"/>
</dbReference>
<dbReference type="Proteomes" id="UP000433309">
    <property type="component" value="Unassembled WGS sequence"/>
</dbReference>
<name>A0A6I2L9Z9_9BURK</name>
<dbReference type="EMBL" id="WKJK01000018">
    <property type="protein sequence ID" value="MRW93634.1"/>
    <property type="molecule type" value="Genomic_DNA"/>
</dbReference>
<evidence type="ECO:0000256" key="1">
    <source>
        <dbReference type="ARBA" id="ARBA00022801"/>
    </source>
</evidence>
<dbReference type="AlphaFoldDB" id="A0A6I2L9Z9"/>
<sequence>MTLSCGCRLLNIHDAVQGAVVPTAFLYPASGAEQNEHFGPYALEVALDAPPADGAWPLVVISHGHSGTPWAYRELAKHLALAGFMVALPAHTGNTRTDNTLAGTAANLANRPRHITLAIDAALNDAALGAHVARIGSDANVAVIGHSIGGYTALAAAGGLAWSGPYERKDSNAPPEPVTVTPDPRIRALVLLNPATFWFIAGSLRPVHLPILMRTGEKDEITPIEHAHKIIEGVGDPSLVEHVDVPGAGHFAFMSKFPPELTRPNFKPSQDPAGFDRESIQPQFFADVTAFLRRTLCATRPAA</sequence>
<keyword evidence="6" id="KW-1185">Reference proteome</keyword>
<dbReference type="RefSeq" id="WP_154382231.1">
    <property type="nucleotide sequence ID" value="NZ_WKJK01000018.1"/>
</dbReference>
<dbReference type="InterPro" id="IPR029058">
    <property type="entry name" value="AB_hydrolase_fold"/>
</dbReference>
<comment type="caution">
    <text evidence="5">The sequence shown here is derived from an EMBL/GenBank/DDBJ whole genome shotgun (WGS) entry which is preliminary data.</text>
</comment>
<evidence type="ECO:0000256" key="3">
    <source>
        <dbReference type="ARBA" id="ARBA00023098"/>
    </source>
</evidence>
<evidence type="ECO:0000313" key="6">
    <source>
        <dbReference type="Proteomes" id="UP000433309"/>
    </source>
</evidence>
<gene>
    <name evidence="5" type="ORF">GJ699_26935</name>
</gene>
<dbReference type="GO" id="GO:0016042">
    <property type="term" value="P:lipid catabolic process"/>
    <property type="evidence" value="ECO:0007669"/>
    <property type="project" value="UniProtKB-KW"/>
</dbReference>
<proteinExistence type="predicted"/>
<protein>
    <submittedName>
        <fullName evidence="5">Alpha/beta hydrolase</fullName>
    </submittedName>
</protein>
<organism evidence="5 6">
    <name type="scientific">Duganella guangzhouensis</name>
    <dbReference type="NCBI Taxonomy" id="2666084"/>
    <lineage>
        <taxon>Bacteria</taxon>
        <taxon>Pseudomonadati</taxon>
        <taxon>Pseudomonadota</taxon>
        <taxon>Betaproteobacteria</taxon>
        <taxon>Burkholderiales</taxon>
        <taxon>Oxalobacteraceae</taxon>
        <taxon>Telluria group</taxon>
        <taxon>Duganella</taxon>
    </lineage>
</organism>
<feature type="domain" description="Serine aminopeptidase S33" evidence="4">
    <location>
        <begin position="58"/>
        <end position="157"/>
    </location>
</feature>
<evidence type="ECO:0000256" key="2">
    <source>
        <dbReference type="ARBA" id="ARBA00022963"/>
    </source>
</evidence>
<dbReference type="PANTHER" id="PTHR10272">
    <property type="entry name" value="PLATELET-ACTIVATING FACTOR ACETYLHYDROLASE"/>
    <property type="match status" value="1"/>
</dbReference>
<accession>A0A6I2L9Z9</accession>
<dbReference type="InterPro" id="IPR022742">
    <property type="entry name" value="Hydrolase_4"/>
</dbReference>
<evidence type="ECO:0000313" key="5">
    <source>
        <dbReference type="EMBL" id="MRW93634.1"/>
    </source>
</evidence>
<reference evidence="5 6" key="1">
    <citation type="submission" date="2019-11" db="EMBL/GenBank/DDBJ databases">
        <title>Novel species isolated from a subtropical stream in China.</title>
        <authorList>
            <person name="Lu H."/>
        </authorList>
    </citation>
    <scope>NUCLEOTIDE SEQUENCE [LARGE SCALE GENOMIC DNA]</scope>
    <source>
        <strain evidence="5 6">FT80W</strain>
    </source>
</reference>
<keyword evidence="2" id="KW-0442">Lipid degradation</keyword>
<dbReference type="SUPFAM" id="SSF53474">
    <property type="entry name" value="alpha/beta-Hydrolases"/>
    <property type="match status" value="1"/>
</dbReference>
<dbReference type="PIRSF" id="PIRSF031982">
    <property type="entry name" value="UCP031982_abhydr"/>
    <property type="match status" value="1"/>
</dbReference>
<dbReference type="Pfam" id="PF12146">
    <property type="entry name" value="Hydrolase_4"/>
    <property type="match status" value="1"/>
</dbReference>
<keyword evidence="1 5" id="KW-0378">Hydrolase</keyword>
<dbReference type="InterPro" id="IPR016986">
    <property type="entry name" value="UCP031982_abhydr"/>
</dbReference>
<evidence type="ECO:0000259" key="4">
    <source>
        <dbReference type="Pfam" id="PF12146"/>
    </source>
</evidence>